<dbReference type="SUPFAM" id="SSF53850">
    <property type="entry name" value="Periplasmic binding protein-like II"/>
    <property type="match status" value="1"/>
</dbReference>
<evidence type="ECO:0000256" key="3">
    <source>
        <dbReference type="ARBA" id="ARBA00023125"/>
    </source>
</evidence>
<comment type="similarity">
    <text evidence="1">Belongs to the LysR transcriptional regulatory family.</text>
</comment>
<keyword evidence="5" id="KW-0804">Transcription</keyword>
<keyword evidence="2" id="KW-0805">Transcription regulation</keyword>
<dbReference type="GO" id="GO:0003677">
    <property type="term" value="F:DNA binding"/>
    <property type="evidence" value="ECO:0007669"/>
    <property type="project" value="UniProtKB-KW"/>
</dbReference>
<feature type="domain" description="LysR substrate-binding" evidence="7">
    <location>
        <begin position="37"/>
        <end position="114"/>
    </location>
</feature>
<dbReference type="Proteomes" id="UP000185469">
    <property type="component" value="Chromosome"/>
</dbReference>
<evidence type="ECO:0000313" key="9">
    <source>
        <dbReference type="Proteomes" id="UP000185469"/>
    </source>
</evidence>
<evidence type="ECO:0000256" key="1">
    <source>
        <dbReference type="ARBA" id="ARBA00009437"/>
    </source>
</evidence>
<dbReference type="EMBL" id="CP009248">
    <property type="protein sequence ID" value="APT91121.1"/>
    <property type="molecule type" value="Genomic_DNA"/>
</dbReference>
<evidence type="ECO:0000256" key="2">
    <source>
        <dbReference type="ARBA" id="ARBA00023015"/>
    </source>
</evidence>
<dbReference type="STRING" id="1437874.CSPHI_08950"/>
<dbReference type="GO" id="GO:0003700">
    <property type="term" value="F:DNA-binding transcription factor activity"/>
    <property type="evidence" value="ECO:0007669"/>
    <property type="project" value="TreeGrafter"/>
</dbReference>
<sequence length="262" mass="26654">MDAPADPAAAPRLRIAFAAGTSPGKWFRRWRERTGGELVELPADDPAARLAAGEADMALARDPGADPGLHRIRLYREAPGVAAGREHLIALLGADEPVAEADLAGETLLADTADPELLRRMLPAAAAGAGVVRAPRPLLRALGGRGVVERPLAEAGAGPDGADAAGEAEPPGTWIWLIWPRELDGPAAQEFAGVVRGRRAGSSRGTGARREDAAPARAGSGGRGAGAGRAGRGGRGAGAGAGSGRGRGKSGGSRAGRRRRRR</sequence>
<keyword evidence="3" id="KW-0238">DNA-binding</keyword>
<evidence type="ECO:0000256" key="4">
    <source>
        <dbReference type="ARBA" id="ARBA00023159"/>
    </source>
</evidence>
<reference evidence="8 9" key="1">
    <citation type="submission" date="2014-08" db="EMBL/GenBank/DDBJ databases">
        <title>Complete genome sequence of Corynebacterium sphenisci CECT 5990(T) (=DSM 44792(T)), isolated from healthy wild penguins.</title>
        <authorList>
            <person name="Ruckert C."/>
            <person name="Albersmeier A."/>
            <person name="Winkler A."/>
            <person name="Kalinowski J."/>
        </authorList>
    </citation>
    <scope>NUCLEOTIDE SEQUENCE [LARGE SCALE GENOMIC DNA]</scope>
    <source>
        <strain evidence="8 9">DSM 44792</strain>
    </source>
</reference>
<dbReference type="KEGG" id="csph:CSPHI_08950"/>
<dbReference type="RefSeq" id="WP_075692576.1">
    <property type="nucleotide sequence ID" value="NZ_CP009248.1"/>
</dbReference>
<organism evidence="8 9">
    <name type="scientific">Corynebacterium sphenisci DSM 44792</name>
    <dbReference type="NCBI Taxonomy" id="1437874"/>
    <lineage>
        <taxon>Bacteria</taxon>
        <taxon>Bacillati</taxon>
        <taxon>Actinomycetota</taxon>
        <taxon>Actinomycetes</taxon>
        <taxon>Mycobacteriales</taxon>
        <taxon>Corynebacteriaceae</taxon>
        <taxon>Corynebacterium</taxon>
    </lineage>
</organism>
<dbReference type="OrthoDB" id="3388207at2"/>
<dbReference type="Gene3D" id="3.40.190.290">
    <property type="match status" value="1"/>
</dbReference>
<evidence type="ECO:0000259" key="7">
    <source>
        <dbReference type="Pfam" id="PF03466"/>
    </source>
</evidence>
<dbReference type="AlphaFoldDB" id="A0A1L7CZF0"/>
<feature type="compositionally biased region" description="Gly residues" evidence="6">
    <location>
        <begin position="219"/>
        <end position="254"/>
    </location>
</feature>
<gene>
    <name evidence="8" type="ORF">CSPHI_08950</name>
</gene>
<evidence type="ECO:0000313" key="8">
    <source>
        <dbReference type="EMBL" id="APT91121.1"/>
    </source>
</evidence>
<accession>A0A1L7CZF0</accession>
<dbReference type="GO" id="GO:0032993">
    <property type="term" value="C:protein-DNA complex"/>
    <property type="evidence" value="ECO:0007669"/>
    <property type="project" value="TreeGrafter"/>
</dbReference>
<dbReference type="PANTHER" id="PTHR30346">
    <property type="entry name" value="TRANSCRIPTIONAL DUAL REGULATOR HCAR-RELATED"/>
    <property type="match status" value="1"/>
</dbReference>
<dbReference type="InterPro" id="IPR005119">
    <property type="entry name" value="LysR_subst-bd"/>
</dbReference>
<keyword evidence="4" id="KW-0010">Activator</keyword>
<protein>
    <recommendedName>
        <fullName evidence="7">LysR substrate-binding domain-containing protein</fullName>
    </recommendedName>
</protein>
<proteinExistence type="inferred from homology"/>
<dbReference type="Pfam" id="PF03466">
    <property type="entry name" value="LysR_substrate"/>
    <property type="match status" value="1"/>
</dbReference>
<dbReference type="PANTHER" id="PTHR30346:SF0">
    <property type="entry name" value="HCA OPERON TRANSCRIPTIONAL ACTIVATOR HCAR"/>
    <property type="match status" value="1"/>
</dbReference>
<feature type="region of interest" description="Disordered" evidence="6">
    <location>
        <begin position="194"/>
        <end position="262"/>
    </location>
</feature>
<name>A0A1L7CZF0_9CORY</name>
<keyword evidence="9" id="KW-1185">Reference proteome</keyword>
<evidence type="ECO:0000256" key="6">
    <source>
        <dbReference type="SAM" id="MobiDB-lite"/>
    </source>
</evidence>
<evidence type="ECO:0000256" key="5">
    <source>
        <dbReference type="ARBA" id="ARBA00023163"/>
    </source>
</evidence>